<dbReference type="InterPro" id="IPR012334">
    <property type="entry name" value="Pectin_lyas_fold"/>
</dbReference>
<accession>A0ABV9L2B5</accession>
<dbReference type="InterPro" id="IPR011050">
    <property type="entry name" value="Pectin_lyase_fold/virulence"/>
</dbReference>
<dbReference type="InterPro" id="IPR052063">
    <property type="entry name" value="Polysaccharide_Lyase_1"/>
</dbReference>
<evidence type="ECO:0000256" key="1">
    <source>
        <dbReference type="ARBA" id="ARBA00022723"/>
    </source>
</evidence>
<dbReference type="Proteomes" id="UP001596023">
    <property type="component" value="Unassembled WGS sequence"/>
</dbReference>
<dbReference type="RefSeq" id="WP_379999700.1">
    <property type="nucleotide sequence ID" value="NZ_JBHSGN010000121.1"/>
</dbReference>
<reference evidence="4" key="1">
    <citation type="journal article" date="2019" name="Int. J. Syst. Evol. Microbiol.">
        <title>The Global Catalogue of Microorganisms (GCM) 10K type strain sequencing project: providing services to taxonomists for standard genome sequencing and annotation.</title>
        <authorList>
            <consortium name="The Broad Institute Genomics Platform"/>
            <consortium name="The Broad Institute Genome Sequencing Center for Infectious Disease"/>
            <person name="Wu L."/>
            <person name="Ma J."/>
        </authorList>
    </citation>
    <scope>NUCLEOTIDE SEQUENCE [LARGE SCALE GENOMIC DNA]</scope>
    <source>
        <strain evidence="4">CCUG 66188</strain>
    </source>
</reference>
<keyword evidence="2" id="KW-0325">Glycoprotein</keyword>
<dbReference type="PANTHER" id="PTHR42970:SF1">
    <property type="entry name" value="PECTATE LYASE C-RELATED"/>
    <property type="match status" value="1"/>
</dbReference>
<evidence type="ECO:0000313" key="3">
    <source>
        <dbReference type="EMBL" id="MFC4675961.1"/>
    </source>
</evidence>
<gene>
    <name evidence="3" type="ORF">ACFO6W_19925</name>
</gene>
<proteinExistence type="predicted"/>
<comment type="caution">
    <text evidence="3">The sequence shown here is derived from an EMBL/GenBank/DDBJ whole genome shotgun (WGS) entry which is preliminary data.</text>
</comment>
<keyword evidence="4" id="KW-1185">Reference proteome</keyword>
<sequence length="447" mass="49202">MKRIPVILLFLIFSLLINAQLPAFPGAEGWGMYATGGRGGIVLTVTNLNDSGEGSFREAVMNPNPRIVIFKISGTIGLKSELIIKDPFLTIAGQTAPGDGICLKNFPLRIQNTHNIIIRSIRVRPGIESGLIGSEIDAIEIRESENIIVDHSSFSWSNDEGINNWHKSGHITFQWCIMSEPLNRSVHEKGAHGFASTLGGYKSSFHHNILANAVARNPSIGGNDSHHTVLLDIRNCVISNWGHRSCDGKPLSVNIINNYYKPGPATKDDVKRRIARIDRTDHMGFGSLWHIEGNYVEGYPDISANNWDGGIDFEANTSIEKNRQAEAFKVAGVTTQSATEAYKSVLANAGCTNRDSQEERIIKQIETGKYLYTKDGIVDNIEQVGGYPILKTGTILKDSDGDGMPDEWEIAQGLNPHNAKDASLVFQNGYTNIENYINSLIPDPYKK</sequence>
<evidence type="ECO:0000256" key="2">
    <source>
        <dbReference type="ARBA" id="ARBA00023180"/>
    </source>
</evidence>
<keyword evidence="3" id="KW-0456">Lyase</keyword>
<organism evidence="3 4">
    <name type="scientific">Dysgonomonas termitidis</name>
    <dbReference type="NCBI Taxonomy" id="1516126"/>
    <lineage>
        <taxon>Bacteria</taxon>
        <taxon>Pseudomonadati</taxon>
        <taxon>Bacteroidota</taxon>
        <taxon>Bacteroidia</taxon>
        <taxon>Bacteroidales</taxon>
        <taxon>Dysgonomonadaceae</taxon>
        <taxon>Dysgonomonas</taxon>
    </lineage>
</organism>
<dbReference type="PANTHER" id="PTHR42970">
    <property type="entry name" value="PECTATE LYASE C-RELATED"/>
    <property type="match status" value="1"/>
</dbReference>
<keyword evidence="1" id="KW-0479">Metal-binding</keyword>
<evidence type="ECO:0000313" key="4">
    <source>
        <dbReference type="Proteomes" id="UP001596023"/>
    </source>
</evidence>
<dbReference type="EMBL" id="JBHSGN010000121">
    <property type="protein sequence ID" value="MFC4675961.1"/>
    <property type="molecule type" value="Genomic_DNA"/>
</dbReference>
<dbReference type="GO" id="GO:0016829">
    <property type="term" value="F:lyase activity"/>
    <property type="evidence" value="ECO:0007669"/>
    <property type="project" value="UniProtKB-KW"/>
</dbReference>
<dbReference type="Gene3D" id="2.160.20.10">
    <property type="entry name" value="Single-stranded right-handed beta-helix, Pectin lyase-like"/>
    <property type="match status" value="1"/>
</dbReference>
<protein>
    <submittedName>
        <fullName evidence="3">Pectate lyase</fullName>
    </submittedName>
</protein>
<dbReference type="SUPFAM" id="SSF51126">
    <property type="entry name" value="Pectin lyase-like"/>
    <property type="match status" value="1"/>
</dbReference>
<name>A0ABV9L2B5_9BACT</name>